<dbReference type="AlphaFoldDB" id="A0A232EQM2"/>
<evidence type="ECO:0000313" key="2">
    <source>
        <dbReference type="Proteomes" id="UP000215335"/>
    </source>
</evidence>
<dbReference type="Proteomes" id="UP000215335">
    <property type="component" value="Unassembled WGS sequence"/>
</dbReference>
<gene>
    <name evidence="1" type="ORF">TSAR_007596</name>
</gene>
<protein>
    <submittedName>
        <fullName evidence="1">Uncharacterized protein</fullName>
    </submittedName>
</protein>
<organism evidence="1 2">
    <name type="scientific">Trichomalopsis sarcophagae</name>
    <dbReference type="NCBI Taxonomy" id="543379"/>
    <lineage>
        <taxon>Eukaryota</taxon>
        <taxon>Metazoa</taxon>
        <taxon>Ecdysozoa</taxon>
        <taxon>Arthropoda</taxon>
        <taxon>Hexapoda</taxon>
        <taxon>Insecta</taxon>
        <taxon>Pterygota</taxon>
        <taxon>Neoptera</taxon>
        <taxon>Endopterygota</taxon>
        <taxon>Hymenoptera</taxon>
        <taxon>Apocrita</taxon>
        <taxon>Proctotrupomorpha</taxon>
        <taxon>Chalcidoidea</taxon>
        <taxon>Pteromalidae</taxon>
        <taxon>Pteromalinae</taxon>
        <taxon>Trichomalopsis</taxon>
    </lineage>
</organism>
<evidence type="ECO:0000313" key="1">
    <source>
        <dbReference type="EMBL" id="OXU20650.1"/>
    </source>
</evidence>
<proteinExistence type="predicted"/>
<sequence length="221" mass="25191">MDLKSYFTTSEEIGEWEDHDPTTNIVGYIDSITAPSPSGLKQELFFKFTVSNGSNKVYVLVININAAYCRVTDRRVTKKTEEKNLVPFDLIIKENTTVTFMGYYLLTNAALDELHRVTFDDIHTVQGLIEISGYIRTKFSLIHNRSGVMNYGIGAITNGTKKLLFKSNNSESLSSKLEIIFSCYHFCNDMDDIQFDSDNEAMLPELVQRGCRPVKRIRTKE</sequence>
<name>A0A232EQM2_9HYME</name>
<comment type="caution">
    <text evidence="1">The sequence shown here is derived from an EMBL/GenBank/DDBJ whole genome shotgun (WGS) entry which is preliminary data.</text>
</comment>
<accession>A0A232EQM2</accession>
<reference evidence="1 2" key="1">
    <citation type="journal article" date="2017" name="Curr. Biol.">
        <title>The Evolution of Venom by Co-option of Single-Copy Genes.</title>
        <authorList>
            <person name="Martinson E.O."/>
            <person name="Mrinalini"/>
            <person name="Kelkar Y.D."/>
            <person name="Chang C.H."/>
            <person name="Werren J.H."/>
        </authorList>
    </citation>
    <scope>NUCLEOTIDE SEQUENCE [LARGE SCALE GENOMIC DNA]</scope>
    <source>
        <strain evidence="1 2">Alberta</strain>
        <tissue evidence="1">Whole body</tissue>
    </source>
</reference>
<dbReference type="EMBL" id="NNAY01002741">
    <property type="protein sequence ID" value="OXU20650.1"/>
    <property type="molecule type" value="Genomic_DNA"/>
</dbReference>
<keyword evidence="2" id="KW-1185">Reference proteome</keyword>